<keyword evidence="5" id="KW-0963">Cytoplasm</keyword>
<dbReference type="GO" id="GO:0004843">
    <property type="term" value="F:cysteine-type deubiquitinase activity"/>
    <property type="evidence" value="ECO:0007669"/>
    <property type="project" value="UniProtKB-EC"/>
</dbReference>
<sequence>MSRKQAARARPGKAEVERKRDERAARRALARERRNRAQGEGEPDGGGGGLNDQLRALGLRLREVPGDGNCLFRALGDQLEGHSRNHLKHRQDTVAYMIQQRADFEPFVEDDVPFEKHIANLAQPGTFAGNDAIVAFARNNQVSIVIHQQNAPLWQIHGTDKSSARELHIAYRYGEHYDSVRKINDNSAAPAWLQTEMLCPNEAKVKEAPQAKGEGQQPREEARDGMEDALQKVRNATGCSDVDLIAQVLEAEDYSIESAVFAIFQMKELEKLHAEENRATRPNPQPRPAPWDEKGGHGWASGRQEVGNNNNPHGNLVERNRPGQKGSTKQKKELQRLEKKKRQEERHRQKLLAGKGGPSDNNAVAREPESRVTLVKTFAALNI</sequence>
<keyword evidence="9" id="KW-0788">Thiol protease</keyword>
<evidence type="ECO:0000256" key="14">
    <source>
        <dbReference type="SAM" id="MobiDB-lite"/>
    </source>
</evidence>
<protein>
    <recommendedName>
        <fullName evidence="13">OTU domain-containing protein 3</fullName>
        <ecNumber evidence="4">3.4.19.12</ecNumber>
    </recommendedName>
</protein>
<evidence type="ECO:0000256" key="10">
    <source>
        <dbReference type="ARBA" id="ARBA00022990"/>
    </source>
</evidence>
<feature type="compositionally biased region" description="Basic residues" evidence="14">
    <location>
        <begin position="1"/>
        <end position="11"/>
    </location>
</feature>
<dbReference type="FunFam" id="3.90.70.80:FF:000005">
    <property type="entry name" value="OTU domain-containing protein 3"/>
    <property type="match status" value="1"/>
</dbReference>
<evidence type="ECO:0000259" key="15">
    <source>
        <dbReference type="PROSITE" id="PS50802"/>
    </source>
</evidence>
<dbReference type="InterPro" id="IPR050704">
    <property type="entry name" value="Peptidase_C85-like"/>
</dbReference>
<evidence type="ECO:0000256" key="11">
    <source>
        <dbReference type="ARBA" id="ARBA00023242"/>
    </source>
</evidence>
<keyword evidence="8" id="KW-0378">Hydrolase</keyword>
<proteinExistence type="predicted"/>
<keyword evidence="11" id="KW-0539">Nucleus</keyword>
<keyword evidence="7" id="KW-0833">Ubl conjugation pathway</keyword>
<dbReference type="InterPro" id="IPR038765">
    <property type="entry name" value="Papain-like_cys_pep_sf"/>
</dbReference>
<reference evidence="16" key="2">
    <citation type="submission" date="2017-04" db="EMBL/GenBank/DDBJ databases">
        <title>Venomic assessment of a copperhead snake (Agkistrodon contortrix) produced by parthenogenesis.</title>
        <authorList>
            <person name="Calvete J.J."/>
            <person name="Casewell N."/>
            <person name="Wuster W."/>
            <person name="Rokyta D.R."/>
            <person name="Storey D."/>
            <person name="Smith C.S."/>
            <person name="Schuett G.W."/>
            <person name="Booth W."/>
        </authorList>
    </citation>
    <scope>NUCLEOTIDE SEQUENCE</scope>
    <source>
        <strain evidence="16">KW1091</strain>
        <tissue evidence="16">Venom gland</tissue>
    </source>
</reference>
<dbReference type="GO" id="GO:0035871">
    <property type="term" value="P:protein K11-linked deubiquitination"/>
    <property type="evidence" value="ECO:0007669"/>
    <property type="project" value="TreeGrafter"/>
</dbReference>
<dbReference type="GO" id="GO:0050821">
    <property type="term" value="P:protein stabilization"/>
    <property type="evidence" value="ECO:0007669"/>
    <property type="project" value="TreeGrafter"/>
</dbReference>
<dbReference type="AlphaFoldDB" id="A0A1W7RGM6"/>
<name>A0A1W7RGM6_AGKCO</name>
<feature type="region of interest" description="Disordered" evidence="14">
    <location>
        <begin position="1"/>
        <end position="51"/>
    </location>
</feature>
<comment type="subcellular location">
    <subcellularLocation>
        <location evidence="3">Cytoplasm</location>
    </subcellularLocation>
    <subcellularLocation>
        <location evidence="2">Nucleus</location>
    </subcellularLocation>
</comment>
<feature type="domain" description="OTU" evidence="15">
    <location>
        <begin position="59"/>
        <end position="183"/>
    </location>
</feature>
<dbReference type="InterPro" id="IPR003323">
    <property type="entry name" value="OTU_dom"/>
</dbReference>
<dbReference type="PROSITE" id="PS50802">
    <property type="entry name" value="OTU"/>
    <property type="match status" value="1"/>
</dbReference>
<feature type="compositionally biased region" description="Basic and acidic residues" evidence="14">
    <location>
        <begin position="12"/>
        <end position="39"/>
    </location>
</feature>
<dbReference type="Pfam" id="PF02338">
    <property type="entry name" value="OTU"/>
    <property type="match status" value="1"/>
</dbReference>
<feature type="compositionally biased region" description="Basic and acidic residues" evidence="14">
    <location>
        <begin position="330"/>
        <end position="347"/>
    </location>
</feature>
<dbReference type="GO" id="GO:0071108">
    <property type="term" value="P:protein K48-linked deubiquitination"/>
    <property type="evidence" value="ECO:0007669"/>
    <property type="project" value="TreeGrafter"/>
</dbReference>
<reference evidence="16" key="1">
    <citation type="journal article" date="2015" name="G3 (Bethesda)">
        <title>Post-transcriptional mechanisms contribute little to phenotypic variation in snake venoms.</title>
        <authorList>
            <person name="Rokyta D.R."/>
            <person name="Margres M.J."/>
            <person name="Calvin K."/>
        </authorList>
    </citation>
    <scope>NUCLEOTIDE SEQUENCE</scope>
    <source>
        <strain evidence="16">KW1091</strain>
        <tissue evidence="16">Venom gland</tissue>
    </source>
</reference>
<dbReference type="PANTHER" id="PTHR12419:SF7">
    <property type="entry name" value="OTU DOMAIN-CONTAINING PROTEIN 3"/>
    <property type="match status" value="1"/>
</dbReference>
<evidence type="ECO:0000256" key="5">
    <source>
        <dbReference type="ARBA" id="ARBA00022490"/>
    </source>
</evidence>
<evidence type="ECO:0000256" key="2">
    <source>
        <dbReference type="ARBA" id="ARBA00004123"/>
    </source>
</evidence>
<dbReference type="GO" id="GO:0005737">
    <property type="term" value="C:cytoplasm"/>
    <property type="evidence" value="ECO:0007669"/>
    <property type="project" value="UniProtKB-SubCell"/>
</dbReference>
<accession>A0A1W7RGM6</accession>
<evidence type="ECO:0000256" key="7">
    <source>
        <dbReference type="ARBA" id="ARBA00022786"/>
    </source>
</evidence>
<dbReference type="GO" id="GO:0006508">
    <property type="term" value="P:proteolysis"/>
    <property type="evidence" value="ECO:0007669"/>
    <property type="project" value="UniProtKB-KW"/>
</dbReference>
<evidence type="ECO:0000256" key="3">
    <source>
        <dbReference type="ARBA" id="ARBA00004496"/>
    </source>
</evidence>
<evidence type="ECO:0000256" key="9">
    <source>
        <dbReference type="ARBA" id="ARBA00022807"/>
    </source>
</evidence>
<dbReference type="GO" id="GO:0005634">
    <property type="term" value="C:nucleus"/>
    <property type="evidence" value="ECO:0007669"/>
    <property type="project" value="UniProtKB-SubCell"/>
</dbReference>
<evidence type="ECO:0000256" key="1">
    <source>
        <dbReference type="ARBA" id="ARBA00000707"/>
    </source>
</evidence>
<dbReference type="Gene3D" id="3.90.70.80">
    <property type="match status" value="1"/>
</dbReference>
<evidence type="ECO:0000256" key="6">
    <source>
        <dbReference type="ARBA" id="ARBA00022670"/>
    </source>
</evidence>
<dbReference type="EC" id="3.4.19.12" evidence="4"/>
<dbReference type="SUPFAM" id="SSF54001">
    <property type="entry name" value="Cysteine proteinases"/>
    <property type="match status" value="1"/>
</dbReference>
<evidence type="ECO:0000313" key="16">
    <source>
        <dbReference type="EMBL" id="JAV50295.1"/>
    </source>
</evidence>
<dbReference type="GO" id="GO:0044313">
    <property type="term" value="P:protein K6-linked deubiquitination"/>
    <property type="evidence" value="ECO:0007669"/>
    <property type="project" value="TreeGrafter"/>
</dbReference>
<dbReference type="EMBL" id="GDAY02001132">
    <property type="protein sequence ID" value="JAV50295.1"/>
    <property type="molecule type" value="Transcribed_RNA"/>
</dbReference>
<comment type="catalytic activity">
    <reaction evidence="1">
        <text>Thiol-dependent hydrolysis of ester, thioester, amide, peptide and isopeptide bonds formed by the C-terminal Gly of ubiquitin (a 76-residue protein attached to proteins as an intracellular targeting signal).</text>
        <dbReference type="EC" id="3.4.19.12"/>
    </reaction>
</comment>
<organism evidence="16">
    <name type="scientific">Agkistrodon contortrix contortrix</name>
    <name type="common">Southern copperhead</name>
    <dbReference type="NCBI Taxonomy" id="8713"/>
    <lineage>
        <taxon>Eukaryota</taxon>
        <taxon>Metazoa</taxon>
        <taxon>Chordata</taxon>
        <taxon>Craniata</taxon>
        <taxon>Vertebrata</taxon>
        <taxon>Euteleostomi</taxon>
        <taxon>Lepidosauria</taxon>
        <taxon>Squamata</taxon>
        <taxon>Bifurcata</taxon>
        <taxon>Unidentata</taxon>
        <taxon>Episquamata</taxon>
        <taxon>Toxicofera</taxon>
        <taxon>Serpentes</taxon>
        <taxon>Colubroidea</taxon>
        <taxon>Viperidae</taxon>
        <taxon>Crotalinae</taxon>
        <taxon>Agkistrodon</taxon>
    </lineage>
</organism>
<evidence type="ECO:0000256" key="8">
    <source>
        <dbReference type="ARBA" id="ARBA00022801"/>
    </source>
</evidence>
<evidence type="ECO:0000256" key="13">
    <source>
        <dbReference type="ARBA" id="ARBA00074859"/>
    </source>
</evidence>
<comment type="function">
    <text evidence="12">Deubiquitinating enzyme that hydrolyzes 'Lys-6'- and 'Lys-11'-linked polyubiquitin. Also hydrolyzes heterotypic (mixed and branched) and homotypic chains. Important regulator of energy metabolism. Glucose and fatty acids trigger its nuclear translocation by CBP-dependent acetylation. In the nucleus, deubiquitinates and stabilizes the nuclear receptor PPARD regulating the expression of various genes involved in glucose and lipid metabolism and oxidative phosphorylation. Also acts as a negative regulator of the ribosome quality control (RQC) by mediating deubiquitination of 40S ribosomal proteins RPS10/eS10 and RPS20/uS10, thereby antagonizing ZNF598-mediated 40S ubiquitination.</text>
</comment>
<feature type="region of interest" description="Disordered" evidence="14">
    <location>
        <begin position="274"/>
        <end position="371"/>
    </location>
</feature>
<dbReference type="PANTHER" id="PTHR12419">
    <property type="entry name" value="OTU DOMAIN CONTAINING PROTEIN"/>
    <property type="match status" value="1"/>
</dbReference>
<keyword evidence="6" id="KW-0645">Protease</keyword>
<dbReference type="CDD" id="cd22770">
    <property type="entry name" value="OTU_OTUD3"/>
    <property type="match status" value="1"/>
</dbReference>
<dbReference type="GO" id="GO:1990167">
    <property type="term" value="P:protein K27-linked deubiquitination"/>
    <property type="evidence" value="ECO:0007669"/>
    <property type="project" value="TreeGrafter"/>
</dbReference>
<evidence type="ECO:0000256" key="12">
    <source>
        <dbReference type="ARBA" id="ARBA00059041"/>
    </source>
</evidence>
<keyword evidence="10" id="KW-0007">Acetylation</keyword>
<evidence type="ECO:0000256" key="4">
    <source>
        <dbReference type="ARBA" id="ARBA00012759"/>
    </source>
</evidence>